<reference evidence="1 2" key="1">
    <citation type="submission" date="2019-06" db="EMBL/GenBank/DDBJ databases">
        <title>Genome of new Rhodobacteraceae sp. SM1903.</title>
        <authorList>
            <person name="Ren X."/>
        </authorList>
    </citation>
    <scope>NUCLEOTIDE SEQUENCE [LARGE SCALE GENOMIC DNA]</scope>
    <source>
        <strain evidence="1 2">SM1903</strain>
    </source>
</reference>
<protein>
    <recommendedName>
        <fullName evidence="3">DUF2336 domain-containing protein</fullName>
    </recommendedName>
</protein>
<organism evidence="1 2">
    <name type="scientific">Pelagovum pacificum</name>
    <dbReference type="NCBI Taxonomy" id="2588711"/>
    <lineage>
        <taxon>Bacteria</taxon>
        <taxon>Pseudomonadati</taxon>
        <taxon>Pseudomonadota</taxon>
        <taxon>Alphaproteobacteria</taxon>
        <taxon>Rhodobacterales</taxon>
        <taxon>Paracoccaceae</taxon>
        <taxon>Pelagovum</taxon>
    </lineage>
</organism>
<evidence type="ECO:0000313" key="2">
    <source>
        <dbReference type="Proteomes" id="UP000314011"/>
    </source>
</evidence>
<evidence type="ECO:0000313" key="1">
    <source>
        <dbReference type="EMBL" id="TNY33440.1"/>
    </source>
</evidence>
<dbReference type="RefSeq" id="WP_140194125.1">
    <property type="nucleotide sequence ID" value="NZ_CP065915.1"/>
</dbReference>
<evidence type="ECO:0008006" key="3">
    <source>
        <dbReference type="Google" id="ProtNLM"/>
    </source>
</evidence>
<gene>
    <name evidence="1" type="ORF">FHY64_09250</name>
</gene>
<dbReference type="EMBL" id="VFFF01000001">
    <property type="protein sequence ID" value="TNY33440.1"/>
    <property type="molecule type" value="Genomic_DNA"/>
</dbReference>
<accession>A0A5C5GG01</accession>
<dbReference type="Proteomes" id="UP000314011">
    <property type="component" value="Unassembled WGS sequence"/>
</dbReference>
<comment type="caution">
    <text evidence="1">The sequence shown here is derived from an EMBL/GenBank/DDBJ whole genome shotgun (WGS) entry which is preliminary data.</text>
</comment>
<sequence length="360" mass="39901">MDLLPLLLPLAALAVLGVFVFRRKTRATDTARQARVNEGLARLGAALDRDRRQESAFVMVLSEMPQEGADQADVERAVDMLELPDRSLPPLIDRLAELHARDDHLPYLQAILSLLTNDATFPRDLPPELVERAVAALFRTIDAGFLRQIADRLPQVLLDMSDVMMRPALTRELRIGTMRAYEVDARDVAARFAQFHDLVRAERQAALPDALDRLFDGHDAEIGDPAFNPSHASRFAEPFDQLFDDVDRRVIDIALAEFGIRAASPIWRALRLVAIGRMLRNGTPLTTAEAQVLIEAALDDPAAPVAEAAVYAAEDLVAFRAAEVDRTSLLAKLVPLRGRDWEAAGELGELIAELERDRQS</sequence>
<proteinExistence type="predicted"/>
<name>A0A5C5GG01_9RHOB</name>
<keyword evidence="2" id="KW-1185">Reference proteome</keyword>
<dbReference type="AlphaFoldDB" id="A0A5C5GG01"/>